<protein>
    <submittedName>
        <fullName evidence="1">Uncharacterized protein</fullName>
    </submittedName>
</protein>
<accession>A0AAE0L6G0</accession>
<name>A0AAE0L6G0_9CHLO</name>
<evidence type="ECO:0000313" key="2">
    <source>
        <dbReference type="Proteomes" id="UP001190700"/>
    </source>
</evidence>
<sequence>MQNAVICFVKNMTMSGFTLTQKVSAISPLSAKVSLHIGAVNSRRSLASIVQATRSKGKEHEFLSEGHLRTLQKTFVNTAHAKMCGCGCLHPWFARRHRGAAWSVFDEICPTEQHPPNQTCRFREARSFA</sequence>
<organism evidence="1 2">
    <name type="scientific">Cymbomonas tetramitiformis</name>
    <dbReference type="NCBI Taxonomy" id="36881"/>
    <lineage>
        <taxon>Eukaryota</taxon>
        <taxon>Viridiplantae</taxon>
        <taxon>Chlorophyta</taxon>
        <taxon>Pyramimonadophyceae</taxon>
        <taxon>Pyramimonadales</taxon>
        <taxon>Pyramimonadaceae</taxon>
        <taxon>Cymbomonas</taxon>
    </lineage>
</organism>
<dbReference type="EMBL" id="LGRX02008352">
    <property type="protein sequence ID" value="KAK3273632.1"/>
    <property type="molecule type" value="Genomic_DNA"/>
</dbReference>
<dbReference type="Proteomes" id="UP001190700">
    <property type="component" value="Unassembled WGS sequence"/>
</dbReference>
<keyword evidence="2" id="KW-1185">Reference proteome</keyword>
<evidence type="ECO:0000313" key="1">
    <source>
        <dbReference type="EMBL" id="KAK3273632.1"/>
    </source>
</evidence>
<gene>
    <name evidence="1" type="ORF">CYMTET_18138</name>
</gene>
<comment type="caution">
    <text evidence="1">The sequence shown here is derived from an EMBL/GenBank/DDBJ whole genome shotgun (WGS) entry which is preliminary data.</text>
</comment>
<reference evidence="1 2" key="1">
    <citation type="journal article" date="2015" name="Genome Biol. Evol.">
        <title>Comparative Genomics of a Bacterivorous Green Alga Reveals Evolutionary Causalities and Consequences of Phago-Mixotrophic Mode of Nutrition.</title>
        <authorList>
            <person name="Burns J.A."/>
            <person name="Paasch A."/>
            <person name="Narechania A."/>
            <person name="Kim E."/>
        </authorList>
    </citation>
    <scope>NUCLEOTIDE SEQUENCE [LARGE SCALE GENOMIC DNA]</scope>
    <source>
        <strain evidence="1 2">PLY_AMNH</strain>
    </source>
</reference>
<proteinExistence type="predicted"/>
<dbReference type="AlphaFoldDB" id="A0AAE0L6G0"/>